<keyword evidence="2" id="KW-1185">Reference proteome</keyword>
<evidence type="ECO:0000313" key="2">
    <source>
        <dbReference type="Proteomes" id="UP000790377"/>
    </source>
</evidence>
<comment type="caution">
    <text evidence="1">The sequence shown here is derived from an EMBL/GenBank/DDBJ whole genome shotgun (WGS) entry which is preliminary data.</text>
</comment>
<accession>A0ACB8AQZ9</accession>
<proteinExistence type="predicted"/>
<evidence type="ECO:0000313" key="1">
    <source>
        <dbReference type="EMBL" id="KAH7915702.1"/>
    </source>
</evidence>
<dbReference type="EMBL" id="MU267597">
    <property type="protein sequence ID" value="KAH7915702.1"/>
    <property type="molecule type" value="Genomic_DNA"/>
</dbReference>
<organism evidence="1 2">
    <name type="scientific">Hygrophoropsis aurantiaca</name>
    <dbReference type="NCBI Taxonomy" id="72124"/>
    <lineage>
        <taxon>Eukaryota</taxon>
        <taxon>Fungi</taxon>
        <taxon>Dikarya</taxon>
        <taxon>Basidiomycota</taxon>
        <taxon>Agaricomycotina</taxon>
        <taxon>Agaricomycetes</taxon>
        <taxon>Agaricomycetidae</taxon>
        <taxon>Boletales</taxon>
        <taxon>Coniophorineae</taxon>
        <taxon>Hygrophoropsidaceae</taxon>
        <taxon>Hygrophoropsis</taxon>
    </lineage>
</organism>
<sequence>MARSRGRSMTPMPRGLGGRSVNRHPSCLPSPSKEDIRVLGSERTRITLLHGNLRITANRFNPFKNQVKDVILQYMDISKRFDELTEDEWLKLKTRALRQPSIRDLCDHYENAWILEVAARRIYCRFSQLQHEKALFCRCINEKISDPHASGGRAGLHVLSLKHMSPRLTAFLERHGLLHALPGLIVGGLDSDKHFRQFKRAPQDKRHEFLKNAFRGSTSCSSYDKLRLQNLTDELAGKAQGC</sequence>
<protein>
    <submittedName>
        <fullName evidence="1">Uncharacterized protein</fullName>
    </submittedName>
</protein>
<dbReference type="Proteomes" id="UP000790377">
    <property type="component" value="Unassembled WGS sequence"/>
</dbReference>
<name>A0ACB8AQZ9_9AGAM</name>
<gene>
    <name evidence="1" type="ORF">BJ138DRAFT_1141110</name>
</gene>
<reference evidence="1" key="1">
    <citation type="journal article" date="2021" name="New Phytol.">
        <title>Evolutionary innovations through gain and loss of genes in the ectomycorrhizal Boletales.</title>
        <authorList>
            <person name="Wu G."/>
            <person name="Miyauchi S."/>
            <person name="Morin E."/>
            <person name="Kuo A."/>
            <person name="Drula E."/>
            <person name="Varga T."/>
            <person name="Kohler A."/>
            <person name="Feng B."/>
            <person name="Cao Y."/>
            <person name="Lipzen A."/>
            <person name="Daum C."/>
            <person name="Hundley H."/>
            <person name="Pangilinan J."/>
            <person name="Johnson J."/>
            <person name="Barry K."/>
            <person name="LaButti K."/>
            <person name="Ng V."/>
            <person name="Ahrendt S."/>
            <person name="Min B."/>
            <person name="Choi I.G."/>
            <person name="Park H."/>
            <person name="Plett J.M."/>
            <person name="Magnuson J."/>
            <person name="Spatafora J.W."/>
            <person name="Nagy L.G."/>
            <person name="Henrissat B."/>
            <person name="Grigoriev I.V."/>
            <person name="Yang Z.L."/>
            <person name="Xu J."/>
            <person name="Martin F.M."/>
        </authorList>
    </citation>
    <scope>NUCLEOTIDE SEQUENCE</scope>
    <source>
        <strain evidence="1">ATCC 28755</strain>
    </source>
</reference>